<evidence type="ECO:0000313" key="5">
    <source>
        <dbReference type="EMBL" id="MBL4935670.1"/>
    </source>
</evidence>
<evidence type="ECO:0000313" key="6">
    <source>
        <dbReference type="Proteomes" id="UP000632377"/>
    </source>
</evidence>
<dbReference type="GO" id="GO:0016829">
    <property type="term" value="F:lyase activity"/>
    <property type="evidence" value="ECO:0007669"/>
    <property type="project" value="UniProtKB-KW"/>
</dbReference>
<dbReference type="EMBL" id="JAESWC010000002">
    <property type="protein sequence ID" value="MBL4935670.1"/>
    <property type="molecule type" value="Genomic_DNA"/>
</dbReference>
<dbReference type="GO" id="GO:0050519">
    <property type="term" value="F:holo-citrate lyase synthase activity"/>
    <property type="evidence" value="ECO:0007669"/>
    <property type="project" value="UniProtKB-EC"/>
</dbReference>
<keyword evidence="5" id="KW-0456">Lyase</keyword>
<evidence type="ECO:0000256" key="1">
    <source>
        <dbReference type="ARBA" id="ARBA00012524"/>
    </source>
</evidence>
<sequence length="182" mass="21344">MSLSFEGVEQSLMDILDAREERVRYQEHLLIEYKCTIISYKLNIPGNRKYNLLIKQIFDEGLSIFNKKLDELSINKISEKIIYKDSGPEYFAVFNESEHKIKKLTTDIEEKHALGRLFDFDVISKEGKQISRKELGIASRRCFLCGNNAFECGRSRRHKISDLTDRIEKMALDYFTKQKSMD</sequence>
<comment type="catalytic activity">
    <reaction evidence="4">
        <text>apo-[citrate lyase ACP] + 2'-(5''-triphospho-alpha-D-ribosyl)-3'-dephospho-CoA = holo-[citrate lyase ACP] + diphosphate</text>
        <dbReference type="Rhea" id="RHEA:16333"/>
        <dbReference type="Rhea" id="RHEA-COMP:10157"/>
        <dbReference type="Rhea" id="RHEA-COMP:10158"/>
        <dbReference type="ChEBI" id="CHEBI:29999"/>
        <dbReference type="ChEBI" id="CHEBI:33019"/>
        <dbReference type="ChEBI" id="CHEBI:61378"/>
        <dbReference type="ChEBI" id="CHEBI:82683"/>
        <dbReference type="EC" id="2.7.7.61"/>
    </reaction>
</comment>
<dbReference type="RefSeq" id="WP_202748263.1">
    <property type="nucleotide sequence ID" value="NZ_JAESWC010000002.1"/>
</dbReference>
<evidence type="ECO:0000256" key="4">
    <source>
        <dbReference type="ARBA" id="ARBA00048574"/>
    </source>
</evidence>
<evidence type="ECO:0000256" key="2">
    <source>
        <dbReference type="ARBA" id="ARBA00022679"/>
    </source>
</evidence>
<dbReference type="InterPro" id="IPR005551">
    <property type="entry name" value="CitX"/>
</dbReference>
<reference evidence="5 6" key="1">
    <citation type="submission" date="2021-01" db="EMBL/GenBank/DDBJ databases">
        <title>Genome public.</title>
        <authorList>
            <person name="Liu C."/>
            <person name="Sun Q."/>
        </authorList>
    </citation>
    <scope>NUCLEOTIDE SEQUENCE [LARGE SCALE GENOMIC DNA]</scope>
    <source>
        <strain evidence="5 6">YIM B02515</strain>
    </source>
</reference>
<protein>
    <recommendedName>
        <fullName evidence="1">citrate lyase holo-[acyl-carrier protein] synthase</fullName>
        <ecNumber evidence="1">2.7.7.61</ecNumber>
    </recommendedName>
</protein>
<comment type="caution">
    <text evidence="5">The sequence shown here is derived from an EMBL/GenBank/DDBJ whole genome shotgun (WGS) entry which is preliminary data.</text>
</comment>
<accession>A0ABS1T8K1</accession>
<keyword evidence="2 5" id="KW-0808">Transferase</keyword>
<dbReference type="Proteomes" id="UP000632377">
    <property type="component" value="Unassembled WGS sequence"/>
</dbReference>
<keyword evidence="3 5" id="KW-0548">Nucleotidyltransferase</keyword>
<dbReference type="NCBIfam" id="TIGR03124">
    <property type="entry name" value="citrate_citX"/>
    <property type="match status" value="1"/>
</dbReference>
<evidence type="ECO:0000256" key="3">
    <source>
        <dbReference type="ARBA" id="ARBA00022695"/>
    </source>
</evidence>
<proteinExistence type="predicted"/>
<dbReference type="Pfam" id="PF03802">
    <property type="entry name" value="CitX"/>
    <property type="match status" value="1"/>
</dbReference>
<name>A0ABS1T8K1_9CLOT</name>
<gene>
    <name evidence="5" type="primary">citX</name>
    <name evidence="5" type="ORF">JK636_07850</name>
</gene>
<organism evidence="5 6">
    <name type="scientific">Clostridium rhizosphaerae</name>
    <dbReference type="NCBI Taxonomy" id="2803861"/>
    <lineage>
        <taxon>Bacteria</taxon>
        <taxon>Bacillati</taxon>
        <taxon>Bacillota</taxon>
        <taxon>Clostridia</taxon>
        <taxon>Eubacteriales</taxon>
        <taxon>Clostridiaceae</taxon>
        <taxon>Clostridium</taxon>
    </lineage>
</organism>
<dbReference type="EC" id="2.7.7.61" evidence="1"/>
<keyword evidence="6" id="KW-1185">Reference proteome</keyword>